<name>A0A2Z6NXG7_TRISU</name>
<accession>A0A2Z6NXG7</accession>
<dbReference type="Proteomes" id="UP000242715">
    <property type="component" value="Unassembled WGS sequence"/>
</dbReference>
<protein>
    <submittedName>
        <fullName evidence="1">Uncharacterized protein</fullName>
    </submittedName>
</protein>
<evidence type="ECO:0000313" key="1">
    <source>
        <dbReference type="EMBL" id="GAU41002.1"/>
    </source>
</evidence>
<gene>
    <name evidence="1" type="ORF">TSUD_92270</name>
</gene>
<keyword evidence="2" id="KW-1185">Reference proteome</keyword>
<sequence length="132" mass="14947">MAAHTNNTYVCTTNTTGVCQNDPSCLFGATQIANNTKRGHQESNTFNVTNCFCSSTDDLCKDLGNNISSLIREDNWIEHPNARDRCHFINSVLKPIENLVQWNLVKEAKRDDTMLAGRNVKKVNARDRKHYC</sequence>
<proteinExistence type="predicted"/>
<organism evidence="1 2">
    <name type="scientific">Trifolium subterraneum</name>
    <name type="common">Subterranean clover</name>
    <dbReference type="NCBI Taxonomy" id="3900"/>
    <lineage>
        <taxon>Eukaryota</taxon>
        <taxon>Viridiplantae</taxon>
        <taxon>Streptophyta</taxon>
        <taxon>Embryophyta</taxon>
        <taxon>Tracheophyta</taxon>
        <taxon>Spermatophyta</taxon>
        <taxon>Magnoliopsida</taxon>
        <taxon>eudicotyledons</taxon>
        <taxon>Gunneridae</taxon>
        <taxon>Pentapetalae</taxon>
        <taxon>rosids</taxon>
        <taxon>fabids</taxon>
        <taxon>Fabales</taxon>
        <taxon>Fabaceae</taxon>
        <taxon>Papilionoideae</taxon>
        <taxon>50 kb inversion clade</taxon>
        <taxon>NPAAA clade</taxon>
        <taxon>Hologalegina</taxon>
        <taxon>IRL clade</taxon>
        <taxon>Trifolieae</taxon>
        <taxon>Trifolium</taxon>
    </lineage>
</organism>
<dbReference type="EMBL" id="DF973837">
    <property type="protein sequence ID" value="GAU41002.1"/>
    <property type="molecule type" value="Genomic_DNA"/>
</dbReference>
<evidence type="ECO:0000313" key="2">
    <source>
        <dbReference type="Proteomes" id="UP000242715"/>
    </source>
</evidence>
<reference evidence="2" key="1">
    <citation type="journal article" date="2017" name="Front. Plant Sci.">
        <title>Climate Clever Clovers: New Paradigm to Reduce the Environmental Footprint of Ruminants by Breeding Low Methanogenic Forages Utilizing Haplotype Variation.</title>
        <authorList>
            <person name="Kaur P."/>
            <person name="Appels R."/>
            <person name="Bayer P.E."/>
            <person name="Keeble-Gagnere G."/>
            <person name="Wang J."/>
            <person name="Hirakawa H."/>
            <person name="Shirasawa K."/>
            <person name="Vercoe P."/>
            <person name="Stefanova K."/>
            <person name="Durmic Z."/>
            <person name="Nichols P."/>
            <person name="Revell C."/>
            <person name="Isobe S.N."/>
            <person name="Edwards D."/>
            <person name="Erskine W."/>
        </authorList>
    </citation>
    <scope>NUCLEOTIDE SEQUENCE [LARGE SCALE GENOMIC DNA]</scope>
    <source>
        <strain evidence="2">cv. Daliak</strain>
    </source>
</reference>
<dbReference type="AlphaFoldDB" id="A0A2Z6NXG7"/>